<feature type="domain" description="Carrier" evidence="6">
    <location>
        <begin position="687"/>
        <end position="760"/>
    </location>
</feature>
<keyword evidence="2" id="KW-0597">Phosphoprotein</keyword>
<dbReference type="FunFam" id="3.30.559.30:FF:000003">
    <property type="entry name" value="Nonribosomal peptide synthase SidD"/>
    <property type="match status" value="1"/>
</dbReference>
<evidence type="ECO:0000313" key="7">
    <source>
        <dbReference type="EMBL" id="KAG9246929.1"/>
    </source>
</evidence>
<dbReference type="InterPro" id="IPR023213">
    <property type="entry name" value="CAT-like_dom_sf"/>
</dbReference>
<dbReference type="GO" id="GO:0005737">
    <property type="term" value="C:cytoplasm"/>
    <property type="evidence" value="ECO:0007669"/>
    <property type="project" value="TreeGrafter"/>
</dbReference>
<dbReference type="Pfam" id="PF24895">
    <property type="entry name" value="SIDD_N"/>
    <property type="match status" value="1"/>
</dbReference>
<dbReference type="Pfam" id="PF00550">
    <property type="entry name" value="PP-binding"/>
    <property type="match status" value="2"/>
</dbReference>
<dbReference type="InterPro" id="IPR009081">
    <property type="entry name" value="PP-bd_ACP"/>
</dbReference>
<keyword evidence="4" id="KW-0677">Repeat</keyword>
<organism evidence="7 8">
    <name type="scientific">Calycina marina</name>
    <dbReference type="NCBI Taxonomy" id="1763456"/>
    <lineage>
        <taxon>Eukaryota</taxon>
        <taxon>Fungi</taxon>
        <taxon>Dikarya</taxon>
        <taxon>Ascomycota</taxon>
        <taxon>Pezizomycotina</taxon>
        <taxon>Leotiomycetes</taxon>
        <taxon>Helotiales</taxon>
        <taxon>Pezizellaceae</taxon>
        <taxon>Calycina</taxon>
    </lineage>
</organism>
<dbReference type="GO" id="GO:0031177">
    <property type="term" value="F:phosphopantetheine binding"/>
    <property type="evidence" value="ECO:0007669"/>
    <property type="project" value="InterPro"/>
</dbReference>
<comment type="similarity">
    <text evidence="5">Belongs to the NRP synthetase family.</text>
</comment>
<dbReference type="Pfam" id="PF00501">
    <property type="entry name" value="AMP-binding"/>
    <property type="match status" value="1"/>
</dbReference>
<proteinExistence type="inferred from homology"/>
<evidence type="ECO:0000259" key="6">
    <source>
        <dbReference type="PROSITE" id="PS50075"/>
    </source>
</evidence>
<dbReference type="InterPro" id="IPR042099">
    <property type="entry name" value="ANL_N_sf"/>
</dbReference>
<dbReference type="Pfam" id="PF00668">
    <property type="entry name" value="Condensation"/>
    <property type="match status" value="2"/>
</dbReference>
<dbReference type="GO" id="GO:0008610">
    <property type="term" value="P:lipid biosynthetic process"/>
    <property type="evidence" value="ECO:0007669"/>
    <property type="project" value="UniProtKB-ARBA"/>
</dbReference>
<dbReference type="OrthoDB" id="416786at2759"/>
<dbReference type="InterPro" id="IPR006162">
    <property type="entry name" value="Ppantetheine_attach_site"/>
</dbReference>
<dbReference type="CDD" id="cd19545">
    <property type="entry name" value="FUM14_C_NRPS-like"/>
    <property type="match status" value="1"/>
</dbReference>
<keyword evidence="3" id="KW-0436">Ligase</keyword>
<dbReference type="InterPro" id="IPR045851">
    <property type="entry name" value="AMP-bd_C_sf"/>
</dbReference>
<keyword evidence="1" id="KW-0596">Phosphopantetheine</keyword>
<dbReference type="Gene3D" id="3.30.559.30">
    <property type="entry name" value="Nonribosomal peptide synthetase, condensation domain"/>
    <property type="match status" value="2"/>
</dbReference>
<dbReference type="InterPro" id="IPR001242">
    <property type="entry name" value="Condensation_dom"/>
</dbReference>
<dbReference type="FunFam" id="1.10.1200.10:FF:000005">
    <property type="entry name" value="Nonribosomal peptide synthetase 1"/>
    <property type="match status" value="2"/>
</dbReference>
<dbReference type="SUPFAM" id="SSF47336">
    <property type="entry name" value="ACP-like"/>
    <property type="match status" value="2"/>
</dbReference>
<gene>
    <name evidence="7" type="ORF">BJ878DRAFT_581054</name>
</gene>
<dbReference type="InterPro" id="IPR020806">
    <property type="entry name" value="PKS_PP-bd"/>
</dbReference>
<evidence type="ECO:0000256" key="2">
    <source>
        <dbReference type="ARBA" id="ARBA00022553"/>
    </source>
</evidence>
<feature type="domain" description="Carrier" evidence="6">
    <location>
        <begin position="1486"/>
        <end position="1562"/>
    </location>
</feature>
<dbReference type="GO" id="GO:0044550">
    <property type="term" value="P:secondary metabolite biosynthetic process"/>
    <property type="evidence" value="ECO:0007669"/>
    <property type="project" value="TreeGrafter"/>
</dbReference>
<dbReference type="EMBL" id="MU253788">
    <property type="protein sequence ID" value="KAG9246929.1"/>
    <property type="molecule type" value="Genomic_DNA"/>
</dbReference>
<name>A0A9P8CH55_9HELO</name>
<dbReference type="InterPro" id="IPR000873">
    <property type="entry name" value="AMP-dep_synth/lig_dom"/>
</dbReference>
<dbReference type="SUPFAM" id="SSF52777">
    <property type="entry name" value="CoA-dependent acyltransferases"/>
    <property type="match status" value="4"/>
</dbReference>
<dbReference type="Gene3D" id="1.10.1200.10">
    <property type="entry name" value="ACP-like"/>
    <property type="match status" value="2"/>
</dbReference>
<dbReference type="GO" id="GO:0016874">
    <property type="term" value="F:ligase activity"/>
    <property type="evidence" value="ECO:0007669"/>
    <property type="project" value="UniProtKB-KW"/>
</dbReference>
<dbReference type="Gene3D" id="3.30.559.10">
    <property type="entry name" value="Chloramphenicol acetyltransferase-like domain"/>
    <property type="match status" value="2"/>
</dbReference>
<accession>A0A9P8CH55</accession>
<evidence type="ECO:0000256" key="4">
    <source>
        <dbReference type="ARBA" id="ARBA00022737"/>
    </source>
</evidence>
<dbReference type="Gene3D" id="3.40.50.12780">
    <property type="entry name" value="N-terminal domain of ligase-like"/>
    <property type="match status" value="1"/>
</dbReference>
<dbReference type="FunFam" id="3.30.559.10:FF:000034">
    <property type="entry name" value="Nonribosomal peptide synthase sidD"/>
    <property type="match status" value="1"/>
</dbReference>
<dbReference type="Gene3D" id="3.30.300.30">
    <property type="match status" value="2"/>
</dbReference>
<dbReference type="CDD" id="cd05918">
    <property type="entry name" value="A_NRPS_SidN3_like"/>
    <property type="match status" value="1"/>
</dbReference>
<dbReference type="PROSITE" id="PS50075">
    <property type="entry name" value="CARRIER"/>
    <property type="match status" value="2"/>
</dbReference>
<evidence type="ECO:0000313" key="8">
    <source>
        <dbReference type="Proteomes" id="UP000887226"/>
    </source>
</evidence>
<evidence type="ECO:0000256" key="5">
    <source>
        <dbReference type="ARBA" id="ARBA00029454"/>
    </source>
</evidence>
<dbReference type="GO" id="GO:0043041">
    <property type="term" value="P:amino acid activation for nonribosomal peptide biosynthetic process"/>
    <property type="evidence" value="ECO:0007669"/>
    <property type="project" value="TreeGrafter"/>
</dbReference>
<dbReference type="FunFam" id="3.30.300.30:FF:000015">
    <property type="entry name" value="Nonribosomal peptide synthase SidD"/>
    <property type="match status" value="1"/>
</dbReference>
<evidence type="ECO:0000256" key="3">
    <source>
        <dbReference type="ARBA" id="ARBA00022598"/>
    </source>
</evidence>
<dbReference type="Proteomes" id="UP000887226">
    <property type="component" value="Unassembled WGS sequence"/>
</dbReference>
<dbReference type="PANTHER" id="PTHR45527:SF3">
    <property type="entry name" value="SIDEROPHORE SYNTHETASE (EUROFUNG)"/>
    <property type="match status" value="1"/>
</dbReference>
<dbReference type="SUPFAM" id="SSF56801">
    <property type="entry name" value="Acetyl-CoA synthetase-like"/>
    <property type="match status" value="2"/>
</dbReference>
<dbReference type="PANTHER" id="PTHR45527">
    <property type="entry name" value="NONRIBOSOMAL PEPTIDE SYNTHETASE"/>
    <property type="match status" value="1"/>
</dbReference>
<dbReference type="PROSITE" id="PS00012">
    <property type="entry name" value="PHOSPHOPANTETHEINE"/>
    <property type="match status" value="1"/>
</dbReference>
<keyword evidence="8" id="KW-1185">Reference proteome</keyword>
<comment type="caution">
    <text evidence="7">The sequence shown here is derived from an EMBL/GenBank/DDBJ whole genome shotgun (WGS) entry which is preliminary data.</text>
</comment>
<dbReference type="PROSITE" id="PS00455">
    <property type="entry name" value="AMP_BINDING"/>
    <property type="match status" value="1"/>
</dbReference>
<dbReference type="InterPro" id="IPR020845">
    <property type="entry name" value="AMP-binding_CS"/>
</dbReference>
<reference evidence="7" key="1">
    <citation type="journal article" date="2021" name="IMA Fungus">
        <title>Genomic characterization of three marine fungi, including Emericellopsis atlantica sp. nov. with signatures of a generalist lifestyle and marine biomass degradation.</title>
        <authorList>
            <person name="Hagestad O.C."/>
            <person name="Hou L."/>
            <person name="Andersen J.H."/>
            <person name="Hansen E.H."/>
            <person name="Altermark B."/>
            <person name="Li C."/>
            <person name="Kuhnert E."/>
            <person name="Cox R.J."/>
            <person name="Crous P.W."/>
            <person name="Spatafora J.W."/>
            <person name="Lail K."/>
            <person name="Amirebrahimi M."/>
            <person name="Lipzen A."/>
            <person name="Pangilinan J."/>
            <person name="Andreopoulos W."/>
            <person name="Hayes R.D."/>
            <person name="Ng V."/>
            <person name="Grigoriev I.V."/>
            <person name="Jackson S.A."/>
            <person name="Sutton T.D.S."/>
            <person name="Dobson A.D.W."/>
            <person name="Rama T."/>
        </authorList>
    </citation>
    <scope>NUCLEOTIDE SEQUENCE</scope>
    <source>
        <strain evidence="7">TRa3180A</strain>
    </source>
</reference>
<sequence length="2001" mass="220439">MAQTNDEEFQSFELAGLASGTRLEVLLVSWLIVLLRNNEEEKVCFDWTPSAQSANLDDGQVNRTLTISMDEVLTSLQSSVNEVVEALSCQIKAFTSSQHEVKSTSVSHVLSTTSPSRTSQGAQDEDMLHLELRSRKDLLEIRPVWASENTLPYTMCIASPDASIANCLRPTNHDLNDIWEWNHTLPPAYSFSMHERVSDQSQKFPDKVAIDSWDGTLTYFQVDKYSTAIACSLKDIGITFGDVVPVCFEKSRWTIVALLAVMKSGATLVLMDPTLPLLRLQNMREQYDLSKLIIPNGSFVIVEEDTFPTVPSSNLMYIIFTSGSTGTPKGVKISHGTYTSSAFPRAEAVGYTEKSRVLDFASYAFDVSIDSMLLTLGNGGCLCIPSDEDRLNNINGVIRDMKVTYAGITPSVARILDADVIASLDGLGLGGESVTRIIIGYGPCECRNYISIGQGNGAAMWIANPNDHDLLMPVGAVGELLVEGPIVGQGYLNDEEKTVAAFIHDPPWLVTGRGPRAGRRGVLYKTGDLGKYDPNGSGGIVFAGRKDTQVKLRGQRVELGEIESQLRARLPSDTNVIAEVLVPLGSGGQSTLVAFVKFESLKIHESTTDLLLLKLPRETRTTLSKADAELAHVLPRYMIPTAYIPVNNIPVLISGKTDRKKLRQFGATVDLRDLEEVNPDTDTWQPSDLQLRLQQAWAEVLKLDVETIRPNDNFFVLGGDSLMAMKLVSACRAQGLDLTVTGIFSNPNLSVMGGIVQACETQESIEIPAFSMICQDIESACAEAAQICGTDLTAIEDIYPCTPTQESLFTFALKSSKVYVAQRVSCIPSQIELDACKKAWEEVVTASPILRTRVAQLQDPGLQQVILKQSISWKYHSDLAQYLEIDRTQKMDLGESLSRYAIVDNTADSKRYMVWTVHHVLYDGFSEPLILKEVSKALESQYVKKSTMKMRDFVRWVHNSDKLAMQEYWRRELRNAVGPQFPRLPSRDYIPTPDSMTEHHIALDTSSGSTFTLPTLIRGAWALVASQYTGSNDVVFGETLMGRDVALPGIEGIIGPLIATVPVRVHVNREMTIDSYLAAVQQSMLDRTPYQHMGMQNIRKVSQDAQHACEAGTGLVIQPEPEYTGSELGFDQGDVVREALHFNPYPFMLAFGIQKGGFRVCASWDSSLIGPAQTERILKQLEMACAQLARGTAIKIGQISCIADAELNKIWSWNQQAPMSLDSTSGKLRAEASINQGTTYPPAVVRWVCDPRNVSLLSPIGCVGELWLEESFSTSGCIDPPVWLMAGSSAHAGRKGRLQPTADMVQLQEDGSLVFAGRRENVSAIHGHAVDIIDIETHLTKHLPPNISAFAVVRKAPSNDTQAVSEQDLIVLIEQQSSEVDCVELMPTEYKVSNEFGSENTMTTICAAIPISLLLVLKDLNQFIQDSLPSYMLPSAYVVVDMIGDGKEAADRSSLNQLASNIPHDVLTQLQETLKKAWKEKSSAKTNLTRAESIIRSSWALILGLDPEQINISDNFFRLGGDSVLAMKLVSNLRLQGHSLSVADIFRYMRLCDAAKVLKMDEVAKVTQPYTPFSILGDLDVEPFLQNVVQPQLANPNWSIQDVSPVTDSQALDVRATIQVPRTSVQYTMLYFDRGADREQISRSCNELVKMHEILRTVVIKNGSDMYQVVINDLDTEMAVQKTDGDLEQYVVDFCKGDIESDFSLGSTFLKLVYVESNNGQTCLILRLSHSQYDGESLPQLLRDLETLYTGGKPIKLEPFSSYTSHIHDPQAQSKALAYWTDLLKHSSLSVLPGKSSQPTSKAIFQTVPVNISHRPVEITTATLLLAAWSLLLARRLQTASITFGTVTSGRAIALANIEHIQGPTYQIAPFRVVFQQEWTAIDLLRSIQAQSTESAAHDFIGFKRIAAECAQWSQEQFFDSVVHHQDFEDFESMPFAGGEARVDVLNPHGDAADPLKAVSLIQGGETRVGIVGSESDGEFVGALLEELAATVEEFGYSSEK</sequence>
<protein>
    <submittedName>
        <fullName evidence="7">Nonribosomal siderophore peptide synthase Sid2</fullName>
    </submittedName>
</protein>
<dbReference type="InterPro" id="IPR056896">
    <property type="entry name" value="SIDD_N"/>
</dbReference>
<dbReference type="InterPro" id="IPR036736">
    <property type="entry name" value="ACP-like_sf"/>
</dbReference>
<dbReference type="SMART" id="SM00823">
    <property type="entry name" value="PKS_PP"/>
    <property type="match status" value="2"/>
</dbReference>
<evidence type="ECO:0000256" key="1">
    <source>
        <dbReference type="ARBA" id="ARBA00022450"/>
    </source>
</evidence>